<feature type="compositionally biased region" description="Low complexity" evidence="1">
    <location>
        <begin position="834"/>
        <end position="846"/>
    </location>
</feature>
<dbReference type="RefSeq" id="XP_053026951.1">
    <property type="nucleotide sequence ID" value="XM_053162979.1"/>
</dbReference>
<evidence type="ECO:0000313" key="4">
    <source>
        <dbReference type="Proteomes" id="UP001164743"/>
    </source>
</evidence>
<feature type="compositionally biased region" description="Low complexity" evidence="1">
    <location>
        <begin position="414"/>
        <end position="423"/>
    </location>
</feature>
<feature type="region of interest" description="Disordered" evidence="1">
    <location>
        <begin position="1"/>
        <end position="51"/>
    </location>
</feature>
<feature type="transmembrane region" description="Helical" evidence="2">
    <location>
        <begin position="106"/>
        <end position="126"/>
    </location>
</feature>
<feature type="region of interest" description="Disordered" evidence="1">
    <location>
        <begin position="63"/>
        <end position="98"/>
    </location>
</feature>
<protein>
    <submittedName>
        <fullName evidence="3">Uncharacterized protein</fullName>
    </submittedName>
</protein>
<sequence>MVSLQPSSKSSTSTKSKPASSRSSSSTDHRNQQQQQPVPSSPTKKIKLSHLPDFSNQSTQMLLKNGKNNLPDSIAVTKKRLKPKKRPPTTTPGARKTPAKKARSRWLFSFLLQVLVCYLGLAYFYFCPKDPSSNPVVCRNLAEVHWALEPHISPYLDQLNNQFRYPLQKRVDRKLRPVYEHYLLPTWSHVQPQLSATLRLSKQLVRQSGLLEQAHTLQSTYWTPLMDHINQRYEQKLQPHIRYTIEQSKQVYNTLRNSRLIGALKTYLPHLRAFLLHNLIQPVRHTVLPALIDLYRHHLHPLLARLALKTYNYLLVDDSNLLKDQLANLKRTYRHRLLRPIKKLSQIYVTPQIAKIALKLNEYRARKADSPGGMSPNDQHHQKSPPVASHVPDPIDKSAPSDPPLHSDNDHHLAATPAAPSSEEPTDTSGPPVSPEDDDHHAPSPTPEDTSPSEPVIGTQKEWPAPLATEPDLVDKALASQDELADEEEDLEQSCPEDSAPQPEDHDDPIPEAEAQVVEEPLVETENLSVDIDEFMNEIDEEIASEASDPKASASATDEADGEPKSRYTPEEIAQERQRLETIAADGFARIWAMEAAQTAELVAAISAKRDASNLAKHAEIVGKQRTAGLEVERTKVVERLRRWLERAQTLETVPPAETASKAQLIIGKSKHKFFDKLVAPHLAELDGFSAAQYQLESEILERVWEPIATFASDFESEFGFGLTWLADSSPRDWTVYNKIKKDLDQIKTQMQALINGTWVPPTAAAEAEEKKGRDWMSEVRVPQFFADLARAKAKVEDVYQAFATDLDRLLGAFLEKVSPPSTAGQDDEEAELDAAGGEESAPASAGEEEEGSTADEQVDDGSPRDEL</sequence>
<reference evidence="3" key="1">
    <citation type="submission" date="2022-10" db="EMBL/GenBank/DDBJ databases">
        <title>Puccinia triticina Genome sequencing and assembly.</title>
        <authorList>
            <person name="Li C."/>
        </authorList>
    </citation>
    <scope>NUCLEOTIDE SEQUENCE</scope>
    <source>
        <strain evidence="3">Pt15</strain>
    </source>
</reference>
<evidence type="ECO:0000313" key="3">
    <source>
        <dbReference type="EMBL" id="WAQ91396.1"/>
    </source>
</evidence>
<feature type="compositionally biased region" description="Acidic residues" evidence="1">
    <location>
        <begin position="483"/>
        <end position="492"/>
    </location>
</feature>
<name>A0ABY7D1W0_9BASI</name>
<keyword evidence="2" id="KW-0812">Transmembrane</keyword>
<feature type="region of interest" description="Disordered" evidence="1">
    <location>
        <begin position="367"/>
        <end position="569"/>
    </location>
</feature>
<keyword evidence="2" id="KW-0472">Membrane</keyword>
<feature type="compositionally biased region" description="Basic residues" evidence="1">
    <location>
        <begin position="77"/>
        <end position="87"/>
    </location>
</feature>
<feature type="compositionally biased region" description="Low complexity" evidence="1">
    <location>
        <begin position="7"/>
        <end position="36"/>
    </location>
</feature>
<dbReference type="GeneID" id="77803874"/>
<organism evidence="3 4">
    <name type="scientific">Puccinia triticina</name>
    <dbReference type="NCBI Taxonomy" id="208348"/>
    <lineage>
        <taxon>Eukaryota</taxon>
        <taxon>Fungi</taxon>
        <taxon>Dikarya</taxon>
        <taxon>Basidiomycota</taxon>
        <taxon>Pucciniomycotina</taxon>
        <taxon>Pucciniomycetes</taxon>
        <taxon>Pucciniales</taxon>
        <taxon>Pucciniaceae</taxon>
        <taxon>Puccinia</taxon>
    </lineage>
</organism>
<keyword evidence="2" id="KW-1133">Transmembrane helix</keyword>
<keyword evidence="4" id="KW-1185">Reference proteome</keyword>
<accession>A0ABY7D1W0</accession>
<feature type="compositionally biased region" description="Acidic residues" evidence="1">
    <location>
        <begin position="847"/>
        <end position="860"/>
    </location>
</feature>
<feature type="compositionally biased region" description="Acidic residues" evidence="1">
    <location>
        <begin position="531"/>
        <end position="544"/>
    </location>
</feature>
<dbReference type="EMBL" id="CP110434">
    <property type="protein sequence ID" value="WAQ91396.1"/>
    <property type="molecule type" value="Genomic_DNA"/>
</dbReference>
<evidence type="ECO:0000256" key="1">
    <source>
        <dbReference type="SAM" id="MobiDB-lite"/>
    </source>
</evidence>
<dbReference type="Proteomes" id="UP001164743">
    <property type="component" value="Chromosome 14A"/>
</dbReference>
<feature type="region of interest" description="Disordered" evidence="1">
    <location>
        <begin position="818"/>
        <end position="868"/>
    </location>
</feature>
<gene>
    <name evidence="3" type="ORF">PtA15_14A280</name>
</gene>
<proteinExistence type="predicted"/>
<evidence type="ECO:0000256" key="2">
    <source>
        <dbReference type="SAM" id="Phobius"/>
    </source>
</evidence>